<dbReference type="InterPro" id="IPR052051">
    <property type="entry name" value="TCR_complex_component"/>
</dbReference>
<evidence type="ECO:0000256" key="2">
    <source>
        <dbReference type="ARBA" id="ARBA00022475"/>
    </source>
</evidence>
<dbReference type="InterPro" id="IPR003599">
    <property type="entry name" value="Ig_sub"/>
</dbReference>
<keyword evidence="9" id="KW-1133">Transmembrane helix</keyword>
<dbReference type="PANTHER" id="PTHR19433:SF133">
    <property type="entry name" value="IMMUNE-TYPE RECEPTOR 5 PRECURSOR-RELATED"/>
    <property type="match status" value="1"/>
</dbReference>
<evidence type="ECO:0000256" key="9">
    <source>
        <dbReference type="SAM" id="Phobius"/>
    </source>
</evidence>
<evidence type="ECO:0000256" key="8">
    <source>
        <dbReference type="SAM" id="MobiDB-lite"/>
    </source>
</evidence>
<evidence type="ECO:0000256" key="7">
    <source>
        <dbReference type="ARBA" id="ARBA00023180"/>
    </source>
</evidence>
<feature type="domain" description="Ig-like" evidence="11">
    <location>
        <begin position="49"/>
        <end position="149"/>
    </location>
</feature>
<evidence type="ECO:0000256" key="5">
    <source>
        <dbReference type="ARBA" id="ARBA00023136"/>
    </source>
</evidence>
<dbReference type="SUPFAM" id="SSF48726">
    <property type="entry name" value="Immunoglobulin"/>
    <property type="match status" value="1"/>
</dbReference>
<dbReference type="InterPro" id="IPR013106">
    <property type="entry name" value="Ig_V-set"/>
</dbReference>
<name>A0AA88N0U0_CHASR</name>
<dbReference type="AlphaFoldDB" id="A0AA88N0U0"/>
<dbReference type="InterPro" id="IPR036179">
    <property type="entry name" value="Ig-like_dom_sf"/>
</dbReference>
<keyword evidence="13" id="KW-1185">Reference proteome</keyword>
<dbReference type="EMBL" id="JAUPFM010000006">
    <property type="protein sequence ID" value="KAK2848680.1"/>
    <property type="molecule type" value="Genomic_DNA"/>
</dbReference>
<sequence length="332" mass="36599">MLVIFHLMLLLKVGRCTDECVFETKTFGVGDDVDLTCIRRDVFLTTKAPELDIIANIQDPPSAPVHAGDSVTLQCSVVSDSERKTCSEKHSVYWFRAGSDQYPSSVIHAPGNIGDQCEKSHEADSPQKCFYSFSKTISSSDDGTYYCAVATCGRILFGNGTKLDIQEQHRLNLHKASMVLFLLCSTLAISLIVNAVLIFTIKKKKCDSHKDAPATSGNQKSPQYDEGSLIYSAPSFTREKAAKRERGNGKRTETVYTIKLQTKSCGCCNASVLLQTNATASMIQESQQTDEDSLVYSAPTFNRRKSSKAERKNARPSEDESIYTDVRAVALD</sequence>
<evidence type="ECO:0000313" key="12">
    <source>
        <dbReference type="EMBL" id="KAK2848680.1"/>
    </source>
</evidence>
<dbReference type="InterPro" id="IPR013783">
    <property type="entry name" value="Ig-like_fold"/>
</dbReference>
<evidence type="ECO:0000256" key="10">
    <source>
        <dbReference type="SAM" id="SignalP"/>
    </source>
</evidence>
<keyword evidence="5 9" id="KW-0472">Membrane</keyword>
<protein>
    <recommendedName>
        <fullName evidence="11">Ig-like domain-containing protein</fullName>
    </recommendedName>
</protein>
<dbReference type="Pfam" id="PF07686">
    <property type="entry name" value="V-set"/>
    <property type="match status" value="1"/>
</dbReference>
<keyword evidence="9" id="KW-0812">Transmembrane</keyword>
<evidence type="ECO:0000256" key="1">
    <source>
        <dbReference type="ARBA" id="ARBA00004236"/>
    </source>
</evidence>
<feature type="signal peptide" evidence="10">
    <location>
        <begin position="1"/>
        <end position="16"/>
    </location>
</feature>
<comment type="subcellular location">
    <subcellularLocation>
        <location evidence="1">Cell membrane</location>
    </subcellularLocation>
</comment>
<evidence type="ECO:0000256" key="3">
    <source>
        <dbReference type="ARBA" id="ARBA00022729"/>
    </source>
</evidence>
<organism evidence="12 13">
    <name type="scientific">Channa striata</name>
    <name type="common">Snakehead murrel</name>
    <name type="synonym">Ophicephalus striatus</name>
    <dbReference type="NCBI Taxonomy" id="64152"/>
    <lineage>
        <taxon>Eukaryota</taxon>
        <taxon>Metazoa</taxon>
        <taxon>Chordata</taxon>
        <taxon>Craniata</taxon>
        <taxon>Vertebrata</taxon>
        <taxon>Euteleostomi</taxon>
        <taxon>Actinopterygii</taxon>
        <taxon>Neopterygii</taxon>
        <taxon>Teleostei</taxon>
        <taxon>Neoteleostei</taxon>
        <taxon>Acanthomorphata</taxon>
        <taxon>Anabantaria</taxon>
        <taxon>Anabantiformes</taxon>
        <taxon>Channoidei</taxon>
        <taxon>Channidae</taxon>
        <taxon>Channa</taxon>
    </lineage>
</organism>
<dbReference type="GO" id="GO:0009617">
    <property type="term" value="P:response to bacterium"/>
    <property type="evidence" value="ECO:0007669"/>
    <property type="project" value="TreeGrafter"/>
</dbReference>
<keyword evidence="2" id="KW-1003">Cell membrane</keyword>
<dbReference type="PROSITE" id="PS50835">
    <property type="entry name" value="IG_LIKE"/>
    <property type="match status" value="1"/>
</dbReference>
<dbReference type="GO" id="GO:0005886">
    <property type="term" value="C:plasma membrane"/>
    <property type="evidence" value="ECO:0007669"/>
    <property type="project" value="UniProtKB-SubCell"/>
</dbReference>
<evidence type="ECO:0000256" key="4">
    <source>
        <dbReference type="ARBA" id="ARBA00022859"/>
    </source>
</evidence>
<proteinExistence type="predicted"/>
<keyword evidence="6" id="KW-1015">Disulfide bond</keyword>
<keyword evidence="7" id="KW-0325">Glycoprotein</keyword>
<evidence type="ECO:0000256" key="6">
    <source>
        <dbReference type="ARBA" id="ARBA00023157"/>
    </source>
</evidence>
<evidence type="ECO:0000313" key="13">
    <source>
        <dbReference type="Proteomes" id="UP001187415"/>
    </source>
</evidence>
<accession>A0AA88N0U0</accession>
<feature type="region of interest" description="Disordered" evidence="8">
    <location>
        <begin position="285"/>
        <end position="332"/>
    </location>
</feature>
<dbReference type="GO" id="GO:0002376">
    <property type="term" value="P:immune system process"/>
    <property type="evidence" value="ECO:0007669"/>
    <property type="project" value="UniProtKB-KW"/>
</dbReference>
<feature type="chain" id="PRO_5041694232" description="Ig-like domain-containing protein" evidence="10">
    <location>
        <begin position="17"/>
        <end position="332"/>
    </location>
</feature>
<evidence type="ECO:0000259" key="11">
    <source>
        <dbReference type="PROSITE" id="PS50835"/>
    </source>
</evidence>
<gene>
    <name evidence="12" type="ORF">Q5P01_008514</name>
</gene>
<dbReference type="Gene3D" id="2.60.40.10">
    <property type="entry name" value="Immunoglobulins"/>
    <property type="match status" value="1"/>
</dbReference>
<keyword evidence="3 10" id="KW-0732">Signal</keyword>
<keyword evidence="4" id="KW-0391">Immunity</keyword>
<reference evidence="12" key="1">
    <citation type="submission" date="2023-07" db="EMBL/GenBank/DDBJ databases">
        <title>Chromosome-level Genome Assembly of Striped Snakehead (Channa striata).</title>
        <authorList>
            <person name="Liu H."/>
        </authorList>
    </citation>
    <scope>NUCLEOTIDE SEQUENCE</scope>
    <source>
        <strain evidence="12">Gz</strain>
        <tissue evidence="12">Muscle</tissue>
    </source>
</reference>
<dbReference type="PANTHER" id="PTHR19433">
    <property type="entry name" value="T-CELL RECEPTOR ALPHA CHAIN V REGION-RELATED"/>
    <property type="match status" value="1"/>
</dbReference>
<comment type="caution">
    <text evidence="12">The sequence shown here is derived from an EMBL/GenBank/DDBJ whole genome shotgun (WGS) entry which is preliminary data.</text>
</comment>
<dbReference type="InterPro" id="IPR007110">
    <property type="entry name" value="Ig-like_dom"/>
</dbReference>
<dbReference type="SMART" id="SM00409">
    <property type="entry name" value="IG"/>
    <property type="match status" value="1"/>
</dbReference>
<feature type="compositionally biased region" description="Basic and acidic residues" evidence="8">
    <location>
        <begin position="307"/>
        <end position="318"/>
    </location>
</feature>
<feature type="transmembrane region" description="Helical" evidence="9">
    <location>
        <begin position="178"/>
        <end position="201"/>
    </location>
</feature>
<dbReference type="Proteomes" id="UP001187415">
    <property type="component" value="Unassembled WGS sequence"/>
</dbReference>